<dbReference type="SMART" id="SM00768">
    <property type="entry name" value="X8"/>
    <property type="match status" value="1"/>
</dbReference>
<evidence type="ECO:0000313" key="10">
    <source>
        <dbReference type="EMBL" id="THU55412.1"/>
    </source>
</evidence>
<organism evidence="10 11">
    <name type="scientific">Musa balbisiana</name>
    <name type="common">Banana</name>
    <dbReference type="NCBI Taxonomy" id="52838"/>
    <lineage>
        <taxon>Eukaryota</taxon>
        <taxon>Viridiplantae</taxon>
        <taxon>Streptophyta</taxon>
        <taxon>Embryophyta</taxon>
        <taxon>Tracheophyta</taxon>
        <taxon>Spermatophyta</taxon>
        <taxon>Magnoliopsida</taxon>
        <taxon>Liliopsida</taxon>
        <taxon>Zingiberales</taxon>
        <taxon>Musaceae</taxon>
        <taxon>Musa</taxon>
    </lineage>
</organism>
<dbReference type="Pfam" id="PF07983">
    <property type="entry name" value="X8"/>
    <property type="match status" value="1"/>
</dbReference>
<sequence>MITAVPRLLSLFLILVVLTPRSVRSESSTSNISPELGVVADGAGQGKQWCIADEQTAADVLQVALDWACGAGGANCSMIQPNKPCYFPNTVKDHASYAFNSYWQKHKHQGGTCYFNAAAMVTDLNPSTYTPFHLHLPLMQALRFADRPVVNQNTLVRCMLPICQNASETLMIAMNAMALTR</sequence>
<dbReference type="GO" id="GO:0098552">
    <property type="term" value="C:side of membrane"/>
    <property type="evidence" value="ECO:0007669"/>
    <property type="project" value="UniProtKB-KW"/>
</dbReference>
<evidence type="ECO:0000256" key="7">
    <source>
        <dbReference type="ARBA" id="ARBA00023180"/>
    </source>
</evidence>
<evidence type="ECO:0000256" key="1">
    <source>
        <dbReference type="ARBA" id="ARBA00004609"/>
    </source>
</evidence>
<keyword evidence="5" id="KW-0472">Membrane</keyword>
<protein>
    <recommendedName>
        <fullName evidence="9">X8 domain-containing protein</fullName>
    </recommendedName>
</protein>
<dbReference type="InterPro" id="IPR012946">
    <property type="entry name" value="X8"/>
</dbReference>
<keyword evidence="11" id="KW-1185">Reference proteome</keyword>
<evidence type="ECO:0000256" key="3">
    <source>
        <dbReference type="ARBA" id="ARBA00022622"/>
    </source>
</evidence>
<dbReference type="AlphaFoldDB" id="A0A4S8J4L0"/>
<feature type="signal peptide" evidence="8">
    <location>
        <begin position="1"/>
        <end position="25"/>
    </location>
</feature>
<dbReference type="Gene3D" id="1.20.58.1040">
    <property type="match status" value="1"/>
</dbReference>
<dbReference type="FunFam" id="1.20.58.1040:FF:000001">
    <property type="entry name" value="Glucan endo-1,3-beta-glucosidase 4"/>
    <property type="match status" value="1"/>
</dbReference>
<keyword evidence="2" id="KW-1003">Cell membrane</keyword>
<proteinExistence type="predicted"/>
<dbReference type="Proteomes" id="UP000317650">
    <property type="component" value="Chromosome 11"/>
</dbReference>
<evidence type="ECO:0000256" key="2">
    <source>
        <dbReference type="ARBA" id="ARBA00022475"/>
    </source>
</evidence>
<dbReference type="GO" id="GO:0009506">
    <property type="term" value="C:plasmodesma"/>
    <property type="evidence" value="ECO:0007669"/>
    <property type="project" value="UniProtKB-ARBA"/>
</dbReference>
<feature type="domain" description="X8" evidence="9">
    <location>
        <begin position="48"/>
        <end position="132"/>
    </location>
</feature>
<dbReference type="GO" id="GO:0005886">
    <property type="term" value="C:plasma membrane"/>
    <property type="evidence" value="ECO:0007669"/>
    <property type="project" value="UniProtKB-SubCell"/>
</dbReference>
<evidence type="ECO:0000256" key="8">
    <source>
        <dbReference type="SAM" id="SignalP"/>
    </source>
</evidence>
<keyword evidence="7" id="KW-0325">Glycoprotein</keyword>
<evidence type="ECO:0000313" key="11">
    <source>
        <dbReference type="Proteomes" id="UP000317650"/>
    </source>
</evidence>
<keyword evidence="6" id="KW-1015">Disulfide bond</keyword>
<evidence type="ECO:0000256" key="6">
    <source>
        <dbReference type="ARBA" id="ARBA00023157"/>
    </source>
</evidence>
<evidence type="ECO:0000256" key="4">
    <source>
        <dbReference type="ARBA" id="ARBA00022729"/>
    </source>
</evidence>
<name>A0A4S8J4L0_MUSBA</name>
<dbReference type="EMBL" id="PYDT01000007">
    <property type="protein sequence ID" value="THU55412.1"/>
    <property type="molecule type" value="Genomic_DNA"/>
</dbReference>
<reference evidence="10 11" key="1">
    <citation type="journal article" date="2019" name="Nat. Plants">
        <title>Genome sequencing of Musa balbisiana reveals subgenome evolution and function divergence in polyploid bananas.</title>
        <authorList>
            <person name="Yao X."/>
        </authorList>
    </citation>
    <scope>NUCLEOTIDE SEQUENCE [LARGE SCALE GENOMIC DNA]</scope>
    <source>
        <strain evidence="11">cv. DH-PKW</strain>
        <tissue evidence="10">Leaves</tissue>
    </source>
</reference>
<dbReference type="InterPro" id="IPR044788">
    <property type="entry name" value="X8_dom_prot"/>
</dbReference>
<accession>A0A4S8J4L0</accession>
<dbReference type="PANTHER" id="PTHR31044:SF35">
    <property type="entry name" value="GLUCAN ENDO-1,3-BETA-GLUCOSIDASE 4-LIKE"/>
    <property type="match status" value="1"/>
</dbReference>
<keyword evidence="4 8" id="KW-0732">Signal</keyword>
<feature type="chain" id="PRO_5020432467" description="X8 domain-containing protein" evidence="8">
    <location>
        <begin position="26"/>
        <end position="181"/>
    </location>
</feature>
<comment type="subcellular location">
    <subcellularLocation>
        <location evidence="1">Cell membrane</location>
        <topology evidence="1">Lipid-anchor</topology>
        <topology evidence="1">GPI-anchor</topology>
    </subcellularLocation>
</comment>
<keyword evidence="3" id="KW-0336">GPI-anchor</keyword>
<evidence type="ECO:0000259" key="9">
    <source>
        <dbReference type="SMART" id="SM00768"/>
    </source>
</evidence>
<evidence type="ECO:0000256" key="5">
    <source>
        <dbReference type="ARBA" id="ARBA00023136"/>
    </source>
</evidence>
<keyword evidence="3" id="KW-0449">Lipoprotein</keyword>
<comment type="caution">
    <text evidence="10">The sequence shown here is derived from an EMBL/GenBank/DDBJ whole genome shotgun (WGS) entry which is preliminary data.</text>
</comment>
<gene>
    <name evidence="10" type="ORF">C4D60_Mb11t06270</name>
</gene>
<dbReference type="PANTHER" id="PTHR31044">
    <property type="entry name" value="BETA-1,3 GLUCANASE"/>
    <property type="match status" value="1"/>
</dbReference>